<dbReference type="Proteomes" id="UP001056120">
    <property type="component" value="Linkage Group LG17"/>
</dbReference>
<comment type="caution">
    <text evidence="1">The sequence shown here is derived from an EMBL/GenBank/DDBJ whole genome shotgun (WGS) entry which is preliminary data.</text>
</comment>
<organism evidence="1 2">
    <name type="scientific">Smallanthus sonchifolius</name>
    <dbReference type="NCBI Taxonomy" id="185202"/>
    <lineage>
        <taxon>Eukaryota</taxon>
        <taxon>Viridiplantae</taxon>
        <taxon>Streptophyta</taxon>
        <taxon>Embryophyta</taxon>
        <taxon>Tracheophyta</taxon>
        <taxon>Spermatophyta</taxon>
        <taxon>Magnoliopsida</taxon>
        <taxon>eudicotyledons</taxon>
        <taxon>Gunneridae</taxon>
        <taxon>Pentapetalae</taxon>
        <taxon>asterids</taxon>
        <taxon>campanulids</taxon>
        <taxon>Asterales</taxon>
        <taxon>Asteraceae</taxon>
        <taxon>Asteroideae</taxon>
        <taxon>Heliantheae alliance</taxon>
        <taxon>Millerieae</taxon>
        <taxon>Smallanthus</taxon>
    </lineage>
</organism>
<gene>
    <name evidence="1" type="ORF">L1987_52361</name>
</gene>
<reference evidence="1 2" key="2">
    <citation type="journal article" date="2022" name="Mol. Ecol. Resour.">
        <title>The genomes of chicory, endive, great burdock and yacon provide insights into Asteraceae paleo-polyploidization history and plant inulin production.</title>
        <authorList>
            <person name="Fan W."/>
            <person name="Wang S."/>
            <person name="Wang H."/>
            <person name="Wang A."/>
            <person name="Jiang F."/>
            <person name="Liu H."/>
            <person name="Zhao H."/>
            <person name="Xu D."/>
            <person name="Zhang Y."/>
        </authorList>
    </citation>
    <scope>NUCLEOTIDE SEQUENCE [LARGE SCALE GENOMIC DNA]</scope>
    <source>
        <strain evidence="2">cv. Yunnan</strain>
        <tissue evidence="1">Leaves</tissue>
    </source>
</reference>
<name>A0ACB9ETI7_9ASTR</name>
<proteinExistence type="predicted"/>
<sequence>MHIIQFFLTAIFFVLGKDRLLQFLVPTQLHNKMAMASGTELKISSGGGGNRMMEEISSSSMASRNDSSDYMKASHVGA</sequence>
<dbReference type="EMBL" id="CM042034">
    <property type="protein sequence ID" value="KAI3761938.1"/>
    <property type="molecule type" value="Genomic_DNA"/>
</dbReference>
<evidence type="ECO:0000313" key="2">
    <source>
        <dbReference type="Proteomes" id="UP001056120"/>
    </source>
</evidence>
<reference evidence="2" key="1">
    <citation type="journal article" date="2022" name="Mol. Ecol. Resour.">
        <title>The genomes of chicory, endive, great burdock and yacon provide insights into Asteraceae palaeo-polyploidization history and plant inulin production.</title>
        <authorList>
            <person name="Fan W."/>
            <person name="Wang S."/>
            <person name="Wang H."/>
            <person name="Wang A."/>
            <person name="Jiang F."/>
            <person name="Liu H."/>
            <person name="Zhao H."/>
            <person name="Xu D."/>
            <person name="Zhang Y."/>
        </authorList>
    </citation>
    <scope>NUCLEOTIDE SEQUENCE [LARGE SCALE GENOMIC DNA]</scope>
    <source>
        <strain evidence="2">cv. Yunnan</strain>
    </source>
</reference>
<protein>
    <submittedName>
        <fullName evidence="1">Uncharacterized protein</fullName>
    </submittedName>
</protein>
<accession>A0ACB9ETI7</accession>
<keyword evidence="2" id="KW-1185">Reference proteome</keyword>
<evidence type="ECO:0000313" key="1">
    <source>
        <dbReference type="EMBL" id="KAI3761938.1"/>
    </source>
</evidence>